<evidence type="ECO:0000313" key="3">
    <source>
        <dbReference type="Proteomes" id="UP000184612"/>
    </source>
</evidence>
<dbReference type="SUPFAM" id="SSF53850">
    <property type="entry name" value="Periplasmic binding protein-like II"/>
    <property type="match status" value="1"/>
</dbReference>
<proteinExistence type="predicted"/>
<sequence>MLLSKRFRRVLGVLCVAAMAIGSLAACGSKTPSGNGNTSNGAEGAAAEEVTFPLTESYKFSIMTRVASDSEQDFSKKALVQRMQEATNVTADYQAIPDEQFNDKFKLALSKKDMPDVVTKMYIKPYDILGYANKGVFIPLESYIDKNMPNFKKILDARPEVRAAITSADGHIYTLPFVNEWSKNSKENINVIGAIPYINKSWLDKLGLEMPTTTDELKTVLEAFAKDIKDENGNVIPMSFRINQVNQDPGISLGSFGSGDNMDHYMVTNDKKVFYSLAQDDARKGLEWLHELYAQGLIDPEIFSQDASTYSAKVSTGRVGLFYDWAIGLAGDYTDEYVALPPLSGPDGTVNIPRQNYYSFDMGVTAVTSACKKPSVVLAYLDQYFEPSMSVQNCNGTYDDPNYTNVFTKGEDGMLKWTKEGLEDNKVRNDQNLADCFAILSDYYGVYVDKMLDSDALRLNLLSTVYSPFITSNYNYPAAFMEQADITRIAEIETDLKTYAEQTKAGIVKDGITDEAWKAYLTKLDEMGLKELIELKQKGFDMFYELTN</sequence>
<dbReference type="OrthoDB" id="2491264at2"/>
<reference evidence="2 3" key="1">
    <citation type="submission" date="2016-12" db="EMBL/GenBank/DDBJ databases">
        <authorList>
            <person name="Song W.-J."/>
            <person name="Kurnit D.M."/>
        </authorList>
    </citation>
    <scope>NUCLEOTIDE SEQUENCE [LARGE SCALE GENOMIC DNA]</scope>
    <source>
        <strain evidence="2 3">DSM 12503</strain>
    </source>
</reference>
<name>A0A1M7XYB8_9FIRM</name>
<dbReference type="STRING" id="1121345.SAMN02745217_00360"/>
<dbReference type="InterPro" id="IPR050490">
    <property type="entry name" value="Bact_solute-bd_prot1"/>
</dbReference>
<feature type="chain" id="PRO_5012613373" evidence="1">
    <location>
        <begin position="26"/>
        <end position="548"/>
    </location>
</feature>
<dbReference type="PROSITE" id="PS51257">
    <property type="entry name" value="PROKAR_LIPOPROTEIN"/>
    <property type="match status" value="1"/>
</dbReference>
<keyword evidence="1" id="KW-0732">Signal</keyword>
<dbReference type="AlphaFoldDB" id="A0A1M7XYB8"/>
<keyword evidence="3" id="KW-1185">Reference proteome</keyword>
<organism evidence="2 3">
    <name type="scientific">Anaerocolumna xylanovorans DSM 12503</name>
    <dbReference type="NCBI Taxonomy" id="1121345"/>
    <lineage>
        <taxon>Bacteria</taxon>
        <taxon>Bacillati</taxon>
        <taxon>Bacillota</taxon>
        <taxon>Clostridia</taxon>
        <taxon>Lachnospirales</taxon>
        <taxon>Lachnospiraceae</taxon>
        <taxon>Anaerocolumna</taxon>
    </lineage>
</organism>
<dbReference type="Proteomes" id="UP000184612">
    <property type="component" value="Unassembled WGS sequence"/>
</dbReference>
<dbReference type="Gene3D" id="3.40.190.10">
    <property type="entry name" value="Periplasmic binding protein-like II"/>
    <property type="match status" value="2"/>
</dbReference>
<gene>
    <name evidence="2" type="ORF">SAMN02745217_00360</name>
</gene>
<dbReference type="InterPro" id="IPR006059">
    <property type="entry name" value="SBP"/>
</dbReference>
<dbReference type="Pfam" id="PF01547">
    <property type="entry name" value="SBP_bac_1"/>
    <property type="match status" value="1"/>
</dbReference>
<dbReference type="PANTHER" id="PTHR43649">
    <property type="entry name" value="ARABINOSE-BINDING PROTEIN-RELATED"/>
    <property type="match status" value="1"/>
</dbReference>
<dbReference type="PANTHER" id="PTHR43649:SF12">
    <property type="entry name" value="DIACETYLCHITOBIOSE BINDING PROTEIN DASA"/>
    <property type="match status" value="1"/>
</dbReference>
<evidence type="ECO:0000313" key="2">
    <source>
        <dbReference type="EMBL" id="SHO43804.1"/>
    </source>
</evidence>
<accession>A0A1M7XYB8</accession>
<dbReference type="RefSeq" id="WP_073587091.1">
    <property type="nucleotide sequence ID" value="NZ_FRFD01000003.1"/>
</dbReference>
<dbReference type="EMBL" id="FRFD01000003">
    <property type="protein sequence ID" value="SHO43804.1"/>
    <property type="molecule type" value="Genomic_DNA"/>
</dbReference>
<evidence type="ECO:0000256" key="1">
    <source>
        <dbReference type="SAM" id="SignalP"/>
    </source>
</evidence>
<feature type="signal peptide" evidence="1">
    <location>
        <begin position="1"/>
        <end position="25"/>
    </location>
</feature>
<protein>
    <submittedName>
        <fullName evidence="2">Putative aldouronate transport system substrate-binding protein</fullName>
    </submittedName>
</protein>